<comment type="caution">
    <text evidence="1">The sequence shown here is derived from an EMBL/GenBank/DDBJ whole genome shotgun (WGS) entry which is preliminary data.</text>
</comment>
<sequence>MFPQEVYDMYADKGLHVSFTEYGSIAADVNKSAAENLDGKNSDKDLVESWINKYLHYQRQFEIITKG</sequence>
<proteinExistence type="predicted"/>
<dbReference type="EMBL" id="JFGV01000009">
    <property type="protein sequence ID" value="EYU16603.1"/>
    <property type="molecule type" value="Genomic_DNA"/>
</dbReference>
<dbReference type="RefSeq" id="WP_152544276.1">
    <property type="nucleotide sequence ID" value="NZ_CAWLTM010000106.1"/>
</dbReference>
<dbReference type="PATRIC" id="fig|1393736.3.peg.919"/>
<reference evidence="1 2" key="1">
    <citation type="submission" date="2014-03" db="EMBL/GenBank/DDBJ databases">
        <title>Draft Genome of Photorhabdus luminescens BA1, an Egyptian Isolate.</title>
        <authorList>
            <person name="Ghazal S."/>
            <person name="Hurst S.G.IV."/>
            <person name="Morris K."/>
            <person name="Thomas K."/>
            <person name="Tisa L.S."/>
        </authorList>
    </citation>
    <scope>NUCLEOTIDE SEQUENCE [LARGE SCALE GENOMIC DNA]</scope>
    <source>
        <strain evidence="1 2">BA1</strain>
    </source>
</reference>
<evidence type="ECO:0000313" key="1">
    <source>
        <dbReference type="EMBL" id="EYU16603.1"/>
    </source>
</evidence>
<name>A0A022PNY3_9GAMM</name>
<gene>
    <name evidence="1" type="ORF">BA1DRAFT_00887</name>
</gene>
<evidence type="ECO:0000313" key="2">
    <source>
        <dbReference type="Proteomes" id="UP000023464"/>
    </source>
</evidence>
<accession>A0A022PNY3</accession>
<protein>
    <submittedName>
        <fullName evidence="1">Uncharacterized protein</fullName>
    </submittedName>
</protein>
<dbReference type="Proteomes" id="UP000023464">
    <property type="component" value="Unassembled WGS sequence"/>
</dbReference>
<organism evidence="1 2">
    <name type="scientific">Photorhabdus aegyptia</name>
    <dbReference type="NCBI Taxonomy" id="2805098"/>
    <lineage>
        <taxon>Bacteria</taxon>
        <taxon>Pseudomonadati</taxon>
        <taxon>Pseudomonadota</taxon>
        <taxon>Gammaproteobacteria</taxon>
        <taxon>Enterobacterales</taxon>
        <taxon>Morganellaceae</taxon>
        <taxon>Photorhabdus</taxon>
    </lineage>
</organism>
<keyword evidence="2" id="KW-1185">Reference proteome</keyword>
<dbReference type="AlphaFoldDB" id="A0A022PNY3"/>